<feature type="domain" description="Sieve element occlusion N-terminal" evidence="2">
    <location>
        <begin position="18"/>
        <end position="268"/>
    </location>
</feature>
<sequence length="319" mass="36494">MGMARTSSKSSLANYISSHDEAIIQQIKTKHGTKLREFEFKPLMHLVQDIFHHSIFSTGSKNDPEDSNEKEPGSPNPIEKLELRTHIRYTIHQLALEMTCKCAHRKDVHETALVLLDLLHDYSWEAKVVLILSAFAMTYGEFWLTAQPSPGNPLLQSVSMLKQSPCLLQTTSSNLKSRFEALHILVEQMLDMANYIVDLRENRVPLDETSTEAVQFASYLIIISVVTCISSNIQLVKINIEYTSLDKDIQVLKKLHHMLAPFHGYLHELYSEIYSAETGNRDQQSSIRPHHNSKMADAVLHLARRTLPHSPLQQPRWKY</sequence>
<dbReference type="InterPro" id="IPR027942">
    <property type="entry name" value="SEO_N"/>
</dbReference>
<dbReference type="InterPro" id="IPR039299">
    <property type="entry name" value="SEOA"/>
</dbReference>
<dbReference type="PANTHER" id="PTHR33232:SF20">
    <property type="entry name" value="PROTEIN SIEVE ELEMENT OCCLUSION B-LIKE"/>
    <property type="match status" value="1"/>
</dbReference>
<accession>A0A9Q0GPX6</accession>
<protein>
    <recommendedName>
        <fullName evidence="2">Sieve element occlusion N-terminal domain-containing protein</fullName>
    </recommendedName>
</protein>
<dbReference type="EMBL" id="JAMYWD010000012">
    <property type="protein sequence ID" value="KAJ4950498.1"/>
    <property type="molecule type" value="Genomic_DNA"/>
</dbReference>
<evidence type="ECO:0000259" key="2">
    <source>
        <dbReference type="Pfam" id="PF14576"/>
    </source>
</evidence>
<feature type="compositionally biased region" description="Basic and acidic residues" evidence="1">
    <location>
        <begin position="62"/>
        <end position="72"/>
    </location>
</feature>
<dbReference type="GO" id="GO:0010088">
    <property type="term" value="P:phloem development"/>
    <property type="evidence" value="ECO:0007669"/>
    <property type="project" value="InterPro"/>
</dbReference>
<evidence type="ECO:0000313" key="4">
    <source>
        <dbReference type="Proteomes" id="UP001141806"/>
    </source>
</evidence>
<name>A0A9Q0GPX6_9MAGN</name>
<dbReference type="Proteomes" id="UP001141806">
    <property type="component" value="Unassembled WGS sequence"/>
</dbReference>
<dbReference type="Pfam" id="PF14576">
    <property type="entry name" value="SEO_N"/>
    <property type="match status" value="1"/>
</dbReference>
<comment type="caution">
    <text evidence="3">The sequence shown here is derived from an EMBL/GenBank/DDBJ whole genome shotgun (WGS) entry which is preliminary data.</text>
</comment>
<reference evidence="3" key="1">
    <citation type="journal article" date="2023" name="Plant J.">
        <title>The genome of the king protea, Protea cynaroides.</title>
        <authorList>
            <person name="Chang J."/>
            <person name="Duong T.A."/>
            <person name="Schoeman C."/>
            <person name="Ma X."/>
            <person name="Roodt D."/>
            <person name="Barker N."/>
            <person name="Li Z."/>
            <person name="Van de Peer Y."/>
            <person name="Mizrachi E."/>
        </authorList>
    </citation>
    <scope>NUCLEOTIDE SEQUENCE</scope>
    <source>
        <tissue evidence="3">Young leaves</tissue>
    </source>
</reference>
<feature type="region of interest" description="Disordered" evidence="1">
    <location>
        <begin position="58"/>
        <end position="78"/>
    </location>
</feature>
<dbReference type="PANTHER" id="PTHR33232">
    <property type="entry name" value="PROTEIN SIEVE ELEMENT OCCLUSION B-LIKE"/>
    <property type="match status" value="1"/>
</dbReference>
<keyword evidence="4" id="KW-1185">Reference proteome</keyword>
<evidence type="ECO:0000313" key="3">
    <source>
        <dbReference type="EMBL" id="KAJ4950498.1"/>
    </source>
</evidence>
<gene>
    <name evidence="3" type="ORF">NE237_027330</name>
</gene>
<organism evidence="3 4">
    <name type="scientific">Protea cynaroides</name>
    <dbReference type="NCBI Taxonomy" id="273540"/>
    <lineage>
        <taxon>Eukaryota</taxon>
        <taxon>Viridiplantae</taxon>
        <taxon>Streptophyta</taxon>
        <taxon>Embryophyta</taxon>
        <taxon>Tracheophyta</taxon>
        <taxon>Spermatophyta</taxon>
        <taxon>Magnoliopsida</taxon>
        <taxon>Proteales</taxon>
        <taxon>Proteaceae</taxon>
        <taxon>Protea</taxon>
    </lineage>
</organism>
<proteinExistence type="predicted"/>
<dbReference type="AlphaFoldDB" id="A0A9Q0GPX6"/>
<dbReference type="OrthoDB" id="1478893at2759"/>
<evidence type="ECO:0000256" key="1">
    <source>
        <dbReference type="SAM" id="MobiDB-lite"/>
    </source>
</evidence>